<evidence type="ECO:0000259" key="5">
    <source>
        <dbReference type="PROSITE" id="PS50075"/>
    </source>
</evidence>
<dbReference type="SUPFAM" id="SSF51735">
    <property type="entry name" value="NAD(P)-binding Rossmann-fold domains"/>
    <property type="match status" value="2"/>
</dbReference>
<dbReference type="Pfam" id="PF00550">
    <property type="entry name" value="PP-binding"/>
    <property type="match status" value="1"/>
</dbReference>
<dbReference type="PROSITE" id="PS00012">
    <property type="entry name" value="PHOSPHOPANTETHEINE"/>
    <property type="match status" value="1"/>
</dbReference>
<evidence type="ECO:0000256" key="1">
    <source>
        <dbReference type="ARBA" id="ARBA00001957"/>
    </source>
</evidence>
<keyword evidence="2" id="KW-0596">Phosphopantetheine</keyword>
<keyword evidence="3" id="KW-0597">Phosphoprotein</keyword>
<dbReference type="AlphaFoldDB" id="A0A372JIE8"/>
<comment type="caution">
    <text evidence="6">The sequence shown here is derived from an EMBL/GenBank/DDBJ whole genome shotgun (WGS) entry which is preliminary data.</text>
</comment>
<dbReference type="InterPro" id="IPR036736">
    <property type="entry name" value="ACP-like_sf"/>
</dbReference>
<feature type="region of interest" description="Disordered" evidence="4">
    <location>
        <begin position="615"/>
        <end position="649"/>
    </location>
</feature>
<dbReference type="InterPro" id="IPR009081">
    <property type="entry name" value="PP-bd_ACP"/>
</dbReference>
<dbReference type="FunFam" id="1.10.1200.10:FF:000016">
    <property type="entry name" value="Non-ribosomal peptide synthase"/>
    <property type="match status" value="1"/>
</dbReference>
<comment type="cofactor">
    <cofactor evidence="1">
        <name>pantetheine 4'-phosphate</name>
        <dbReference type="ChEBI" id="CHEBI:47942"/>
    </cofactor>
</comment>
<keyword evidence="7" id="KW-1185">Reference proteome</keyword>
<gene>
    <name evidence="6" type="ORF">DZF91_20490</name>
</gene>
<dbReference type="Gene3D" id="3.40.50.720">
    <property type="entry name" value="NAD(P)-binding Rossmann-like Domain"/>
    <property type="match status" value="1"/>
</dbReference>
<protein>
    <submittedName>
        <fullName evidence="6">SDR family NAD(P)-dependent oxidoreductase</fullName>
    </submittedName>
</protein>
<evidence type="ECO:0000256" key="4">
    <source>
        <dbReference type="SAM" id="MobiDB-lite"/>
    </source>
</evidence>
<organism evidence="6 7">
    <name type="scientific">Actinomadura logoneensis</name>
    <dbReference type="NCBI Taxonomy" id="2293572"/>
    <lineage>
        <taxon>Bacteria</taxon>
        <taxon>Bacillati</taxon>
        <taxon>Actinomycetota</taxon>
        <taxon>Actinomycetes</taxon>
        <taxon>Streptosporangiales</taxon>
        <taxon>Thermomonosporaceae</taxon>
        <taxon>Actinomadura</taxon>
    </lineage>
</organism>
<evidence type="ECO:0000256" key="2">
    <source>
        <dbReference type="ARBA" id="ARBA00022450"/>
    </source>
</evidence>
<dbReference type="Pfam" id="PF08659">
    <property type="entry name" value="KR"/>
    <property type="match status" value="1"/>
</dbReference>
<feature type="compositionally biased region" description="Pro residues" evidence="4">
    <location>
        <begin position="626"/>
        <end position="635"/>
    </location>
</feature>
<dbReference type="Proteomes" id="UP000261811">
    <property type="component" value="Unassembled WGS sequence"/>
</dbReference>
<dbReference type="GO" id="GO:0004312">
    <property type="term" value="F:fatty acid synthase activity"/>
    <property type="evidence" value="ECO:0007669"/>
    <property type="project" value="TreeGrafter"/>
</dbReference>
<evidence type="ECO:0000313" key="7">
    <source>
        <dbReference type="Proteomes" id="UP000261811"/>
    </source>
</evidence>
<dbReference type="PANTHER" id="PTHR43775:SF37">
    <property type="entry name" value="SI:DKEY-61P9.11"/>
    <property type="match status" value="1"/>
</dbReference>
<dbReference type="EMBL" id="QURH01000323">
    <property type="protein sequence ID" value="RFU39795.1"/>
    <property type="molecule type" value="Genomic_DNA"/>
</dbReference>
<dbReference type="GO" id="GO:0044550">
    <property type="term" value="P:secondary metabolite biosynthetic process"/>
    <property type="evidence" value="ECO:0007669"/>
    <property type="project" value="UniProtKB-ARBA"/>
</dbReference>
<sequence length="649" mass="68266">LWTPLPETADRPDAAPDPAPDPAPDAAPDAAPGVRLVFAAPDDFQRLSVDGPALAVDRDEAFGGSDPDRVRLRDLLKAVTAEHGPLDTVVFALPLSAEGEVSRRVAVATAELTALVGALADGEFGRPLVLVTTRGAVHARDGDRVDLGVCALPALVRTAAREAAALRVRLLDLPSDRAEWPDAVRAELADREYPGVVVAARGGRRWTPRLSPVPEDAVPDAPPVVPGGRYLVTGGLGGIAHDLAAYLVAAHGVRLLLTGRSPAEGEKADRLAALRALGDVRYRRVDVADADALEAAVAEAEADWHGPLDGVLHLAAADPTNQWAALERHTLANETAGTFAEQFRPKVDGTLALARLLEHRPDASLVLFGSVNGEFGGHSFGAYAAASGFLSGFADHWRHERGRDVRCLAWSMWTGVGVNRDRPAEPAARRGFRALDPDEGLRLFLAALAAPHHYLLLGLDLAHPELAEELAPGDLYAGELVVAHAGGDPDAVRAAVAPLTRDVPVPVRLVEVPRVPRTPEGGVDAAQLLLDAAPARTRRTSAPPATDLERRIARIWSDALNRPAVGRDDSFFDLGGNSLRATRLLALLDDRLAVRLTTHELYENPTVAALAALVGDPGTRTTGPSTPGPGEPGPGTPETGMPGTGAEAQ</sequence>
<feature type="non-terminal residue" evidence="6">
    <location>
        <position position="1"/>
    </location>
</feature>
<dbReference type="InterPro" id="IPR006162">
    <property type="entry name" value="Ppantetheine_attach_site"/>
</dbReference>
<dbReference type="GO" id="GO:0006633">
    <property type="term" value="P:fatty acid biosynthetic process"/>
    <property type="evidence" value="ECO:0007669"/>
    <property type="project" value="TreeGrafter"/>
</dbReference>
<reference evidence="6 7" key="1">
    <citation type="submission" date="2018-08" db="EMBL/GenBank/DDBJ databases">
        <title>Actinomadura jelena sp. nov., a novel Actinomycete isolated from soil in Chad.</title>
        <authorList>
            <person name="Shi L."/>
        </authorList>
    </citation>
    <scope>NUCLEOTIDE SEQUENCE [LARGE SCALE GENOMIC DNA]</scope>
    <source>
        <strain evidence="6 7">NEAU-G17</strain>
    </source>
</reference>
<accession>A0A372JIE8</accession>
<dbReference type="RefSeq" id="WP_117359074.1">
    <property type="nucleotide sequence ID" value="NZ_QURH01000323.1"/>
</dbReference>
<proteinExistence type="predicted"/>
<feature type="compositionally biased region" description="Low complexity" evidence="4">
    <location>
        <begin position="615"/>
        <end position="625"/>
    </location>
</feature>
<dbReference type="Gene3D" id="1.10.1200.10">
    <property type="entry name" value="ACP-like"/>
    <property type="match status" value="1"/>
</dbReference>
<feature type="compositionally biased region" description="Low complexity" evidence="4">
    <location>
        <begin position="636"/>
        <end position="649"/>
    </location>
</feature>
<dbReference type="PROSITE" id="PS50075">
    <property type="entry name" value="CARRIER"/>
    <property type="match status" value="1"/>
</dbReference>
<evidence type="ECO:0000313" key="6">
    <source>
        <dbReference type="EMBL" id="RFU39795.1"/>
    </source>
</evidence>
<evidence type="ECO:0000256" key="3">
    <source>
        <dbReference type="ARBA" id="ARBA00022553"/>
    </source>
</evidence>
<name>A0A372JIE8_9ACTN</name>
<dbReference type="InterPro" id="IPR013968">
    <property type="entry name" value="PKS_KR"/>
</dbReference>
<dbReference type="InterPro" id="IPR036291">
    <property type="entry name" value="NAD(P)-bd_dom_sf"/>
</dbReference>
<feature type="region of interest" description="Disordered" evidence="4">
    <location>
        <begin position="1"/>
        <end position="32"/>
    </location>
</feature>
<dbReference type="OrthoDB" id="2085352at2"/>
<dbReference type="InterPro" id="IPR057326">
    <property type="entry name" value="KR_dom"/>
</dbReference>
<dbReference type="SUPFAM" id="SSF47336">
    <property type="entry name" value="ACP-like"/>
    <property type="match status" value="1"/>
</dbReference>
<feature type="domain" description="Carrier" evidence="5">
    <location>
        <begin position="543"/>
        <end position="618"/>
    </location>
</feature>
<dbReference type="PANTHER" id="PTHR43775">
    <property type="entry name" value="FATTY ACID SYNTHASE"/>
    <property type="match status" value="1"/>
</dbReference>
<dbReference type="InterPro" id="IPR050091">
    <property type="entry name" value="PKS_NRPS_Biosynth_Enz"/>
</dbReference>
<dbReference type="SMART" id="SM00822">
    <property type="entry name" value="PKS_KR"/>
    <property type="match status" value="1"/>
</dbReference>
<feature type="compositionally biased region" description="Pro residues" evidence="4">
    <location>
        <begin position="15"/>
        <end position="25"/>
    </location>
</feature>